<reference evidence="5 6" key="1">
    <citation type="submission" date="2019-08" db="EMBL/GenBank/DDBJ databases">
        <title>Highly reduced genomes of protist endosymbionts show evolutionary convergence.</title>
        <authorList>
            <person name="George E."/>
            <person name="Husnik F."/>
            <person name="Tashyreva D."/>
            <person name="Prokopchuk G."/>
            <person name="Horak A."/>
            <person name="Kwong W.K."/>
            <person name="Lukes J."/>
            <person name="Keeling P.J."/>
        </authorList>
    </citation>
    <scope>NUCLEOTIDE SEQUENCE [LARGE SCALE GENOMIC DNA]</scope>
    <source>
        <strain evidence="5">1621</strain>
    </source>
</reference>
<keyword evidence="4" id="KW-0963">Cytoplasm</keyword>
<feature type="active site" description="Proton acceptor" evidence="4">
    <location>
        <position position="74"/>
    </location>
</feature>
<comment type="similarity">
    <text evidence="4">Belongs to the Maf family.</text>
</comment>
<dbReference type="GO" id="GO:0005737">
    <property type="term" value="C:cytoplasm"/>
    <property type="evidence" value="ECO:0007669"/>
    <property type="project" value="UniProtKB-SubCell"/>
</dbReference>
<dbReference type="KEGG" id="snay:FZC37_02990"/>
<keyword evidence="3 4" id="KW-0546">Nucleotide metabolism</keyword>
<organism evidence="5 6">
    <name type="scientific">Candidatus Sneabacter namystus</name>
    <dbReference type="NCBI Taxonomy" id="2601646"/>
    <lineage>
        <taxon>Bacteria</taxon>
        <taxon>Pseudomonadati</taxon>
        <taxon>Pseudomonadota</taxon>
        <taxon>Alphaproteobacteria</taxon>
        <taxon>Rickettsiales</taxon>
        <taxon>Rickettsiaceae</taxon>
        <taxon>Rickettsieae</taxon>
        <taxon>Candidatus Sneabacter</taxon>
    </lineage>
</organism>
<dbReference type="PIRSF" id="PIRSF006305">
    <property type="entry name" value="Maf"/>
    <property type="match status" value="1"/>
</dbReference>
<comment type="catalytic activity">
    <reaction evidence="4">
        <text>a 2'-deoxyribonucleoside 5'-triphosphate + H2O = a 2'-deoxyribonucleoside 5'-phosphate + diphosphate + H(+)</text>
        <dbReference type="Rhea" id="RHEA:44644"/>
        <dbReference type="ChEBI" id="CHEBI:15377"/>
        <dbReference type="ChEBI" id="CHEBI:15378"/>
        <dbReference type="ChEBI" id="CHEBI:33019"/>
        <dbReference type="ChEBI" id="CHEBI:61560"/>
        <dbReference type="ChEBI" id="CHEBI:65317"/>
        <dbReference type="EC" id="3.6.1.9"/>
    </reaction>
</comment>
<dbReference type="Proteomes" id="UP000323844">
    <property type="component" value="Chromosome"/>
</dbReference>
<sequence length="201" mass="22623">MEGKKRFVLGSSSAIRFTLIQSLLKKEDFDVHPPDIDEEVLDKELPREYVKRIAEAKAEKVSRTVDNEYVICADTAVALGRRILPKAVSDDLVRQCLKQLSGRRHRVYTCLCVIRRSLNADGVQHVKRVKVVESRVRFKRLTQHEIQWYVDSKEGLDKAGGYSIYGKSQALILFLSGSVSGVQGLPLLELKNLLTSVGVDV</sequence>
<comment type="caution">
    <text evidence="4">Lacks conserved residue(s) required for the propagation of feature annotation.</text>
</comment>
<evidence type="ECO:0000313" key="6">
    <source>
        <dbReference type="Proteomes" id="UP000323844"/>
    </source>
</evidence>
<comment type="function">
    <text evidence="4">Nucleoside triphosphate pyrophosphatase. May have a dual role in cell division arrest and in preventing the incorporation of modified nucleotides into cellular nucleic acids.</text>
</comment>
<dbReference type="GO" id="GO:0047429">
    <property type="term" value="F:nucleoside triphosphate diphosphatase activity"/>
    <property type="evidence" value="ECO:0007669"/>
    <property type="project" value="UniProtKB-EC"/>
</dbReference>
<comment type="subcellular location">
    <subcellularLocation>
        <location evidence="4">Cytoplasm</location>
    </subcellularLocation>
</comment>
<dbReference type="CDD" id="cd00555">
    <property type="entry name" value="Maf"/>
    <property type="match status" value="1"/>
</dbReference>
<dbReference type="NCBIfam" id="TIGR00172">
    <property type="entry name" value="maf"/>
    <property type="match status" value="1"/>
</dbReference>
<protein>
    <recommendedName>
        <fullName evidence="4">Nucleoside triphosphate pyrophosphatase</fullName>
        <ecNumber evidence="4">3.6.1.9</ecNumber>
    </recommendedName>
    <alternativeName>
        <fullName evidence="4">Nucleotide pyrophosphatase</fullName>
        <shortName evidence="4">Nucleotide PPase</shortName>
    </alternativeName>
</protein>
<dbReference type="HAMAP" id="MF_00528">
    <property type="entry name" value="Maf"/>
    <property type="match status" value="1"/>
</dbReference>
<dbReference type="PANTHER" id="PTHR43213">
    <property type="entry name" value="BIFUNCTIONAL DTTP/UTP PYROPHOSPHATASE/METHYLTRANSFERASE PROTEIN-RELATED"/>
    <property type="match status" value="1"/>
</dbReference>
<dbReference type="Pfam" id="PF02545">
    <property type="entry name" value="Maf"/>
    <property type="match status" value="1"/>
</dbReference>
<keyword evidence="6" id="KW-1185">Reference proteome</keyword>
<dbReference type="InterPro" id="IPR029001">
    <property type="entry name" value="ITPase-like_fam"/>
</dbReference>
<proteinExistence type="inferred from homology"/>
<dbReference type="SUPFAM" id="SSF52972">
    <property type="entry name" value="ITPase-like"/>
    <property type="match status" value="1"/>
</dbReference>
<evidence type="ECO:0000256" key="4">
    <source>
        <dbReference type="HAMAP-Rule" id="MF_00528"/>
    </source>
</evidence>
<dbReference type="OrthoDB" id="9807767at2"/>
<evidence type="ECO:0000256" key="1">
    <source>
        <dbReference type="ARBA" id="ARBA00001968"/>
    </source>
</evidence>
<dbReference type="GO" id="GO:0009117">
    <property type="term" value="P:nucleotide metabolic process"/>
    <property type="evidence" value="ECO:0007669"/>
    <property type="project" value="UniProtKB-KW"/>
</dbReference>
<evidence type="ECO:0000256" key="2">
    <source>
        <dbReference type="ARBA" id="ARBA00022801"/>
    </source>
</evidence>
<comment type="cofactor">
    <cofactor evidence="1 4">
        <name>a divalent metal cation</name>
        <dbReference type="ChEBI" id="CHEBI:60240"/>
    </cofactor>
</comment>
<keyword evidence="2 4" id="KW-0378">Hydrolase</keyword>
<dbReference type="EMBL" id="CP043312">
    <property type="protein sequence ID" value="QEK39872.1"/>
    <property type="molecule type" value="Genomic_DNA"/>
</dbReference>
<name>A0A5C0UKA6_9RICK</name>
<dbReference type="RefSeq" id="WP_148952233.1">
    <property type="nucleotide sequence ID" value="NZ_CP043312.1"/>
</dbReference>
<dbReference type="Gene3D" id="3.90.950.10">
    <property type="match status" value="1"/>
</dbReference>
<evidence type="ECO:0000313" key="5">
    <source>
        <dbReference type="EMBL" id="QEK39872.1"/>
    </source>
</evidence>
<gene>
    <name evidence="5" type="primary">maf</name>
    <name evidence="5" type="ORF">FZC37_02990</name>
</gene>
<dbReference type="AlphaFoldDB" id="A0A5C0UKA6"/>
<dbReference type="EC" id="3.6.1.9" evidence="4"/>
<dbReference type="InterPro" id="IPR003697">
    <property type="entry name" value="Maf-like"/>
</dbReference>
<accession>A0A5C0UKA6</accession>
<evidence type="ECO:0000256" key="3">
    <source>
        <dbReference type="ARBA" id="ARBA00023080"/>
    </source>
</evidence>
<comment type="catalytic activity">
    <reaction evidence="4">
        <text>a ribonucleoside 5'-triphosphate + H2O = a ribonucleoside 5'-phosphate + diphosphate + H(+)</text>
        <dbReference type="Rhea" id="RHEA:23996"/>
        <dbReference type="ChEBI" id="CHEBI:15377"/>
        <dbReference type="ChEBI" id="CHEBI:15378"/>
        <dbReference type="ChEBI" id="CHEBI:33019"/>
        <dbReference type="ChEBI" id="CHEBI:58043"/>
        <dbReference type="ChEBI" id="CHEBI:61557"/>
        <dbReference type="EC" id="3.6.1.9"/>
    </reaction>
</comment>
<dbReference type="PANTHER" id="PTHR43213:SF5">
    <property type="entry name" value="BIFUNCTIONAL DTTP_UTP PYROPHOSPHATASE_METHYLTRANSFERASE PROTEIN-RELATED"/>
    <property type="match status" value="1"/>
</dbReference>